<dbReference type="RefSeq" id="WP_158051867.1">
    <property type="nucleotide sequence ID" value="NZ_WBKB01000003.1"/>
</dbReference>
<feature type="transmembrane region" description="Helical" evidence="1">
    <location>
        <begin position="103"/>
        <end position="123"/>
    </location>
</feature>
<comment type="caution">
    <text evidence="2">The sequence shown here is derived from an EMBL/GenBank/DDBJ whole genome shotgun (WGS) entry which is preliminary data.</text>
</comment>
<proteinExistence type="predicted"/>
<dbReference type="Proteomes" id="UP000433493">
    <property type="component" value="Unassembled WGS sequence"/>
</dbReference>
<feature type="transmembrane region" description="Helical" evidence="1">
    <location>
        <begin position="135"/>
        <end position="156"/>
    </location>
</feature>
<keyword evidence="1" id="KW-0472">Membrane</keyword>
<sequence>MDAITSYIDHMFRSLPRTEEVGRAQRELQQMCEDRYQELRGEGASENEAVGRVITQFGNLDELADDLGIRREVDGVTTDDDAIDLSREEAEKFLRVRKRGSRFIAIGIVVILFGASQMIWFNASSGDADVNPLSVVFFFICVAIAVGFFITGGMTLSRYERFEKHTVRLDATSMRHYQDLRESEHGRYIASIVTGVITIILGFGFGAVSGILIEQWSGGSDLEWLAGFMPLIISFGVAVLILGGMRRGSLDRLTSEGDYDPEKRKENDLIGRIAGPYWMLALVIFLAWSFIGDAWERSWMVWPIAGVLFGLIAVTMDSWLGDRDKNRQRGRSQR</sequence>
<evidence type="ECO:0000313" key="2">
    <source>
        <dbReference type="EMBL" id="KAB1643452.1"/>
    </source>
</evidence>
<dbReference type="EMBL" id="WBKB01000003">
    <property type="protein sequence ID" value="KAB1643452.1"/>
    <property type="molecule type" value="Genomic_DNA"/>
</dbReference>
<feature type="transmembrane region" description="Helical" evidence="1">
    <location>
        <begin position="300"/>
        <end position="321"/>
    </location>
</feature>
<dbReference type="AlphaFoldDB" id="A0A7J5BBD3"/>
<dbReference type="NCBIfam" id="NF038403">
    <property type="entry name" value="perm_prefix_1"/>
    <property type="match status" value="1"/>
</dbReference>
<accession>A0A7J5BBD3</accession>
<gene>
    <name evidence="2" type="ORF">F8O05_06070</name>
</gene>
<organism evidence="2 3">
    <name type="scientific">Gulosibacter chungangensis</name>
    <dbReference type="NCBI Taxonomy" id="979746"/>
    <lineage>
        <taxon>Bacteria</taxon>
        <taxon>Bacillati</taxon>
        <taxon>Actinomycetota</taxon>
        <taxon>Actinomycetes</taxon>
        <taxon>Micrococcales</taxon>
        <taxon>Microbacteriaceae</taxon>
        <taxon>Gulosibacter</taxon>
    </lineage>
</organism>
<reference evidence="2 3" key="1">
    <citation type="submission" date="2019-09" db="EMBL/GenBank/DDBJ databases">
        <title>Phylogeny of genus Pseudoclavibacter and closely related genus.</title>
        <authorList>
            <person name="Li Y."/>
        </authorList>
    </citation>
    <scope>NUCLEOTIDE SEQUENCE [LARGE SCALE GENOMIC DNA]</scope>
    <source>
        <strain evidence="2 3">KCTC 13959</strain>
    </source>
</reference>
<dbReference type="InterPro" id="IPR047928">
    <property type="entry name" value="Perm_prefix_1"/>
</dbReference>
<evidence type="ECO:0000256" key="1">
    <source>
        <dbReference type="SAM" id="Phobius"/>
    </source>
</evidence>
<keyword evidence="3" id="KW-1185">Reference proteome</keyword>
<keyword evidence="1" id="KW-0812">Transmembrane</keyword>
<keyword evidence="1" id="KW-1133">Transmembrane helix</keyword>
<evidence type="ECO:0000313" key="3">
    <source>
        <dbReference type="Proteomes" id="UP000433493"/>
    </source>
</evidence>
<dbReference type="OrthoDB" id="9815852at2"/>
<feature type="transmembrane region" description="Helical" evidence="1">
    <location>
        <begin position="188"/>
        <end position="212"/>
    </location>
</feature>
<protein>
    <submittedName>
        <fullName evidence="2">Uncharacterized protein</fullName>
    </submittedName>
</protein>
<name>A0A7J5BBD3_9MICO</name>
<feature type="transmembrane region" description="Helical" evidence="1">
    <location>
        <begin position="269"/>
        <end position="288"/>
    </location>
</feature>
<feature type="transmembrane region" description="Helical" evidence="1">
    <location>
        <begin position="224"/>
        <end position="243"/>
    </location>
</feature>